<dbReference type="Gene3D" id="2.30.30.60">
    <property type="match status" value="1"/>
</dbReference>
<dbReference type="InterPro" id="IPR045042">
    <property type="entry name" value="YnaI-like"/>
</dbReference>
<evidence type="ECO:0000256" key="4">
    <source>
        <dbReference type="ARBA" id="ARBA00022692"/>
    </source>
</evidence>
<gene>
    <name evidence="11" type="primary">ynaI</name>
    <name evidence="11" type="ORF">THMIRHAT_12550</name>
</gene>
<dbReference type="SUPFAM" id="SSF82861">
    <property type="entry name" value="Mechanosensitive channel protein MscS (YggB), transmembrane region"/>
    <property type="match status" value="1"/>
</dbReference>
<dbReference type="SUPFAM" id="SSF50182">
    <property type="entry name" value="Sm-like ribonucleoproteins"/>
    <property type="match status" value="1"/>
</dbReference>
<evidence type="ECO:0000313" key="11">
    <source>
        <dbReference type="EMBL" id="BBP43509.1"/>
    </source>
</evidence>
<protein>
    <submittedName>
        <fullName evidence="11">Mechanosensitive ion channel protein MscS</fullName>
    </submittedName>
</protein>
<dbReference type="InterPro" id="IPR049142">
    <property type="entry name" value="MS_channel_1st"/>
</dbReference>
<evidence type="ECO:0000256" key="2">
    <source>
        <dbReference type="ARBA" id="ARBA00008017"/>
    </source>
</evidence>
<dbReference type="Gene3D" id="3.30.70.100">
    <property type="match status" value="1"/>
</dbReference>
<dbReference type="InterPro" id="IPR049278">
    <property type="entry name" value="MS_channel_C"/>
</dbReference>
<dbReference type="InterPro" id="IPR011014">
    <property type="entry name" value="MscS_channel_TM-2"/>
</dbReference>
<evidence type="ECO:0000259" key="8">
    <source>
        <dbReference type="Pfam" id="PF00924"/>
    </source>
</evidence>
<evidence type="ECO:0000256" key="3">
    <source>
        <dbReference type="ARBA" id="ARBA00022475"/>
    </source>
</evidence>
<dbReference type="EMBL" id="AP021888">
    <property type="protein sequence ID" value="BBP43509.1"/>
    <property type="molecule type" value="Genomic_DNA"/>
</dbReference>
<feature type="domain" description="Mechanosensitive ion channel transmembrane helices 2/3" evidence="10">
    <location>
        <begin position="149"/>
        <end position="190"/>
    </location>
</feature>
<dbReference type="Gene3D" id="1.10.287.1260">
    <property type="match status" value="1"/>
</dbReference>
<keyword evidence="4 7" id="KW-0812">Transmembrane</keyword>
<evidence type="ECO:0000259" key="10">
    <source>
        <dbReference type="Pfam" id="PF21088"/>
    </source>
</evidence>
<dbReference type="GO" id="GO:0005886">
    <property type="term" value="C:plasma membrane"/>
    <property type="evidence" value="ECO:0007669"/>
    <property type="project" value="UniProtKB-SubCell"/>
</dbReference>
<feature type="transmembrane region" description="Helical" evidence="7">
    <location>
        <begin position="173"/>
        <end position="193"/>
    </location>
</feature>
<dbReference type="GO" id="GO:0008381">
    <property type="term" value="F:mechanosensitive monoatomic ion channel activity"/>
    <property type="evidence" value="ECO:0007669"/>
    <property type="project" value="UniProtKB-ARBA"/>
</dbReference>
<evidence type="ECO:0000256" key="5">
    <source>
        <dbReference type="ARBA" id="ARBA00022989"/>
    </source>
</evidence>
<keyword evidence="6 7" id="KW-0472">Membrane</keyword>
<keyword evidence="3" id="KW-1003">Cell membrane</keyword>
<evidence type="ECO:0000259" key="9">
    <source>
        <dbReference type="Pfam" id="PF21082"/>
    </source>
</evidence>
<feature type="domain" description="Mechanosensitive ion channel MscS C-terminal" evidence="9">
    <location>
        <begin position="270"/>
        <end position="351"/>
    </location>
</feature>
<name>A0A6F8PN25_9GAMM</name>
<dbReference type="InterPro" id="IPR006686">
    <property type="entry name" value="MscS_channel_CS"/>
</dbReference>
<dbReference type="Pfam" id="PF21082">
    <property type="entry name" value="MS_channel_3rd"/>
    <property type="match status" value="1"/>
</dbReference>
<keyword evidence="12" id="KW-1185">Reference proteome</keyword>
<reference evidence="12" key="1">
    <citation type="submission" date="2019-11" db="EMBL/GenBank/DDBJ databases">
        <title>Isolation and characterization of two novel species in the genus Thiomicrorhabdus.</title>
        <authorList>
            <person name="Mochizuki J."/>
            <person name="Kojima H."/>
            <person name="Fukui M."/>
        </authorList>
    </citation>
    <scope>NUCLEOTIDE SEQUENCE [LARGE SCALE GENOMIC DNA]</scope>
    <source>
        <strain evidence="12">AkT22</strain>
    </source>
</reference>
<dbReference type="InterPro" id="IPR023408">
    <property type="entry name" value="MscS_beta-dom_sf"/>
</dbReference>
<dbReference type="InterPro" id="IPR006685">
    <property type="entry name" value="MscS_channel_2nd"/>
</dbReference>
<proteinExistence type="inferred from homology"/>
<dbReference type="AlphaFoldDB" id="A0A6F8PN25"/>
<dbReference type="SUPFAM" id="SSF82689">
    <property type="entry name" value="Mechanosensitive channel protein MscS (YggB), C-terminal domain"/>
    <property type="match status" value="1"/>
</dbReference>
<keyword evidence="5 7" id="KW-1133">Transmembrane helix</keyword>
<evidence type="ECO:0000313" key="12">
    <source>
        <dbReference type="Proteomes" id="UP000501466"/>
    </source>
</evidence>
<evidence type="ECO:0000256" key="6">
    <source>
        <dbReference type="ARBA" id="ARBA00023136"/>
    </source>
</evidence>
<dbReference type="Pfam" id="PF21088">
    <property type="entry name" value="MS_channel_1st"/>
    <property type="match status" value="1"/>
</dbReference>
<evidence type="ECO:0000256" key="7">
    <source>
        <dbReference type="SAM" id="Phobius"/>
    </source>
</evidence>
<organism evidence="11 12">
    <name type="scientific">Thiosulfativibrio zosterae</name>
    <dbReference type="NCBI Taxonomy" id="2675053"/>
    <lineage>
        <taxon>Bacteria</taxon>
        <taxon>Pseudomonadati</taxon>
        <taxon>Pseudomonadota</taxon>
        <taxon>Gammaproteobacteria</taxon>
        <taxon>Thiotrichales</taxon>
        <taxon>Piscirickettsiaceae</taxon>
        <taxon>Thiosulfativibrio</taxon>
    </lineage>
</organism>
<feature type="transmembrane region" description="Helical" evidence="7">
    <location>
        <begin position="23"/>
        <end position="42"/>
    </location>
</feature>
<feature type="transmembrane region" description="Helical" evidence="7">
    <location>
        <begin position="146"/>
        <end position="167"/>
    </location>
</feature>
<dbReference type="PANTHER" id="PTHR43634:SF2">
    <property type="entry name" value="LOW CONDUCTANCE MECHANOSENSITIVE CHANNEL YNAI"/>
    <property type="match status" value="1"/>
</dbReference>
<dbReference type="InterPro" id="IPR011066">
    <property type="entry name" value="MscS_channel_C_sf"/>
</dbReference>
<feature type="domain" description="Mechanosensitive ion channel MscS" evidence="8">
    <location>
        <begin position="191"/>
        <end position="260"/>
    </location>
</feature>
<accession>A0A6F8PN25</accession>
<evidence type="ECO:0000256" key="1">
    <source>
        <dbReference type="ARBA" id="ARBA00004651"/>
    </source>
</evidence>
<dbReference type="Proteomes" id="UP000501466">
    <property type="component" value="Chromosome"/>
</dbReference>
<dbReference type="RefSeq" id="WP_198415217.1">
    <property type="nucleotide sequence ID" value="NZ_AP021888.1"/>
</dbReference>
<sequence>MEMIFPYIEQNWPNLVAVFGGHVWLLIVMVILTATLVIDLVTRTLIRKTHYLLARKKKHVLDAFVDGSISPVSFFIWVNGSVLALSSILTTFQLGLTLMDYVESTKSSVLILALGWYVIRVVNRLEGELKLYARHDEHLDEVTVEALVKIIKLTAFVITGLIILSAFHVNLTGLLAFGGMGGVAVGFAAKDLLGNIFGGLMIYMDKPFVVGEWIRSPNQELEGTVEKIGWRMTIVRTFDKRPLYIPNGTFSNISIENPSRMSNRRIKEIVGVRYNDVHRVKAISDGIREMLKNHPEIDTNQTLIVNFLEFSASSLNLLVYTFTKTTDWVTFHHIKEDVLLKIAQVIEDNGGEIAFPTRTLHLAEPLEFQSVQQTAP</sequence>
<dbReference type="PANTHER" id="PTHR43634">
    <property type="entry name" value="OW CONDUCTANCE MECHANOSENSITIVE CHANNEL"/>
    <property type="match status" value="1"/>
</dbReference>
<dbReference type="InterPro" id="IPR010920">
    <property type="entry name" value="LSM_dom_sf"/>
</dbReference>
<feature type="transmembrane region" description="Helical" evidence="7">
    <location>
        <begin position="63"/>
        <end position="88"/>
    </location>
</feature>
<dbReference type="KEGG" id="tzo:THMIRHAT_12550"/>
<comment type="subcellular location">
    <subcellularLocation>
        <location evidence="1">Cell membrane</location>
        <topology evidence="1">Multi-pass membrane protein</topology>
    </subcellularLocation>
</comment>
<dbReference type="Pfam" id="PF00924">
    <property type="entry name" value="MS_channel_2nd"/>
    <property type="match status" value="1"/>
</dbReference>
<dbReference type="PROSITE" id="PS01246">
    <property type="entry name" value="UPF0003"/>
    <property type="match status" value="1"/>
</dbReference>
<comment type="similarity">
    <text evidence="2">Belongs to the MscS (TC 1.A.23) family.</text>
</comment>